<dbReference type="CDD" id="cd05374">
    <property type="entry name" value="17beta-HSD-like_SDR_c"/>
    <property type="match status" value="1"/>
</dbReference>
<name>A0ABR3FSP3_9AGAR</name>
<dbReference type="EC" id="1.1.1.101" evidence="4"/>
<evidence type="ECO:0000313" key="5">
    <source>
        <dbReference type="Proteomes" id="UP001465976"/>
    </source>
</evidence>
<dbReference type="GO" id="GO:0000140">
    <property type="term" value="F:acylglycerone-phosphate reductase (NADP+) activity"/>
    <property type="evidence" value="ECO:0007669"/>
    <property type="project" value="UniProtKB-EC"/>
</dbReference>
<evidence type="ECO:0000256" key="2">
    <source>
        <dbReference type="ARBA" id="ARBA00023002"/>
    </source>
</evidence>
<accession>A0ABR3FSP3</accession>
<dbReference type="Proteomes" id="UP001465976">
    <property type="component" value="Unassembled WGS sequence"/>
</dbReference>
<feature type="non-terminal residue" evidence="4">
    <location>
        <position position="286"/>
    </location>
</feature>
<dbReference type="Gene3D" id="3.40.50.720">
    <property type="entry name" value="NAD(P)-binding Rossmann-like Domain"/>
    <property type="match status" value="1"/>
</dbReference>
<evidence type="ECO:0000313" key="4">
    <source>
        <dbReference type="EMBL" id="KAL0578487.1"/>
    </source>
</evidence>
<comment type="similarity">
    <text evidence="1 3">Belongs to the short-chain dehydrogenases/reductases (SDR) family.</text>
</comment>
<dbReference type="PANTHER" id="PTHR44169:SF6">
    <property type="entry name" value="NADPH-DEPENDENT 1-ACYLDIHYDROXYACETONE PHOSPHATE REDUCTASE"/>
    <property type="match status" value="1"/>
</dbReference>
<dbReference type="PRINTS" id="PR00081">
    <property type="entry name" value="GDHRDH"/>
</dbReference>
<dbReference type="Pfam" id="PF00106">
    <property type="entry name" value="adh_short"/>
    <property type="match status" value="1"/>
</dbReference>
<dbReference type="PANTHER" id="PTHR44169">
    <property type="entry name" value="NADPH-DEPENDENT 1-ACYLDIHYDROXYACETONE PHOSPHATE REDUCTASE"/>
    <property type="match status" value="1"/>
</dbReference>
<proteinExistence type="inferred from homology"/>
<evidence type="ECO:0000256" key="3">
    <source>
        <dbReference type="RuleBase" id="RU000363"/>
    </source>
</evidence>
<dbReference type="EMBL" id="JBAHYK010000096">
    <property type="protein sequence ID" value="KAL0578487.1"/>
    <property type="molecule type" value="Genomic_DNA"/>
</dbReference>
<dbReference type="PRINTS" id="PR00080">
    <property type="entry name" value="SDRFAMILY"/>
</dbReference>
<dbReference type="SUPFAM" id="SSF51735">
    <property type="entry name" value="NAD(P)-binding Rossmann-fold domains"/>
    <property type="match status" value="1"/>
</dbReference>
<reference evidence="4 5" key="1">
    <citation type="submission" date="2024-02" db="EMBL/GenBank/DDBJ databases">
        <title>A draft genome for the cacao thread blight pathogen Marasmius crinis-equi.</title>
        <authorList>
            <person name="Cohen S.P."/>
            <person name="Baruah I.K."/>
            <person name="Amoako-Attah I."/>
            <person name="Bukari Y."/>
            <person name="Meinhardt L.W."/>
            <person name="Bailey B.A."/>
        </authorList>
    </citation>
    <scope>NUCLEOTIDE SEQUENCE [LARGE SCALE GENOMIC DNA]</scope>
    <source>
        <strain evidence="4 5">GH-76</strain>
    </source>
</reference>
<evidence type="ECO:0000256" key="1">
    <source>
        <dbReference type="ARBA" id="ARBA00006484"/>
    </source>
</evidence>
<dbReference type="InterPro" id="IPR002347">
    <property type="entry name" value="SDR_fam"/>
</dbReference>
<gene>
    <name evidence="4" type="primary">AYR1_1</name>
    <name evidence="4" type="ORF">V5O48_003480</name>
</gene>
<keyword evidence="2 4" id="KW-0560">Oxidoreductase</keyword>
<sequence length="286" mass="31391">MSTTQGPVVLVTGCSAGGIGYYLCEEFARRGCKVYATARNVSKLSGLSPNIHQLQLDVTSDSSISSAVQTILQNDGCIDILVNNAGVMAAGALLDKTDEEVTKAFDANTFSVLRMCRAVVRSMAERGKGLIVNISSVTERLSTPWNGLYCANKAAVRAISDVLEMECKPLGIHVMNIAPGSVRSNITNTQLEGFAIPETSLWKAYLPSIIRRINASQTSSSMETGEFARRVVDQILEKRGRNGEVQVRRKMVSHLIEGGNKTFFKILRVVPRSWVLWLMWRIYGKT</sequence>
<dbReference type="InterPro" id="IPR036291">
    <property type="entry name" value="NAD(P)-bd_dom_sf"/>
</dbReference>
<keyword evidence="5" id="KW-1185">Reference proteome</keyword>
<protein>
    <submittedName>
        <fullName evidence="4">NADPH-dependent 1-acyl dihydroxyacetone phosphate reductase</fullName>
        <ecNumber evidence="4">1.1.1.101</ecNumber>
    </submittedName>
</protein>
<comment type="caution">
    <text evidence="4">The sequence shown here is derived from an EMBL/GenBank/DDBJ whole genome shotgun (WGS) entry which is preliminary data.</text>
</comment>
<organism evidence="4 5">
    <name type="scientific">Marasmius crinis-equi</name>
    <dbReference type="NCBI Taxonomy" id="585013"/>
    <lineage>
        <taxon>Eukaryota</taxon>
        <taxon>Fungi</taxon>
        <taxon>Dikarya</taxon>
        <taxon>Basidiomycota</taxon>
        <taxon>Agaricomycotina</taxon>
        <taxon>Agaricomycetes</taxon>
        <taxon>Agaricomycetidae</taxon>
        <taxon>Agaricales</taxon>
        <taxon>Marasmiineae</taxon>
        <taxon>Marasmiaceae</taxon>
        <taxon>Marasmius</taxon>
    </lineage>
</organism>